<reference evidence="1 2" key="1">
    <citation type="submission" date="2024-02" db="EMBL/GenBank/DDBJ databases">
        <authorList>
            <person name="Chen Y."/>
            <person name="Shah S."/>
            <person name="Dougan E. K."/>
            <person name="Thang M."/>
            <person name="Chan C."/>
        </authorList>
    </citation>
    <scope>NUCLEOTIDE SEQUENCE [LARGE SCALE GENOMIC DNA]</scope>
</reference>
<evidence type="ECO:0000313" key="1">
    <source>
        <dbReference type="EMBL" id="CAK9077101.1"/>
    </source>
</evidence>
<accession>A0ABP0PMU3</accession>
<name>A0ABP0PMU3_9DINO</name>
<evidence type="ECO:0000313" key="2">
    <source>
        <dbReference type="Proteomes" id="UP001642484"/>
    </source>
</evidence>
<gene>
    <name evidence="1" type="ORF">CCMP2556_LOCUS38001</name>
</gene>
<organism evidence="1 2">
    <name type="scientific">Durusdinium trenchii</name>
    <dbReference type="NCBI Taxonomy" id="1381693"/>
    <lineage>
        <taxon>Eukaryota</taxon>
        <taxon>Sar</taxon>
        <taxon>Alveolata</taxon>
        <taxon>Dinophyceae</taxon>
        <taxon>Suessiales</taxon>
        <taxon>Symbiodiniaceae</taxon>
        <taxon>Durusdinium</taxon>
    </lineage>
</organism>
<dbReference type="EMBL" id="CAXAMN010023361">
    <property type="protein sequence ID" value="CAK9077101.1"/>
    <property type="molecule type" value="Genomic_DNA"/>
</dbReference>
<comment type="caution">
    <text evidence="1">The sequence shown here is derived from an EMBL/GenBank/DDBJ whole genome shotgun (WGS) entry which is preliminary data.</text>
</comment>
<sequence>MGFRFGKNFRHQQERFRLRFLLVLLCLIFLARERGIGEGGFIIFTSNFWRRLSQGALPLGLADGALAQRALADDDGETTSGFNIFLLIVPIGVLALLRWVFSLGPKMDDAGEGYASITLRGRDSAEKLQARIEAMEEEMRLEELREKKLLEARSSANNQGDILDDDEDLYSADLQAQLRAARKG</sequence>
<proteinExistence type="predicted"/>
<dbReference type="Proteomes" id="UP001642484">
    <property type="component" value="Unassembled WGS sequence"/>
</dbReference>
<keyword evidence="2" id="KW-1185">Reference proteome</keyword>
<protein>
    <submittedName>
        <fullName evidence="1">Uncharacterized protein</fullName>
    </submittedName>
</protein>